<dbReference type="GO" id="GO:0051287">
    <property type="term" value="F:NAD binding"/>
    <property type="evidence" value="ECO:0007669"/>
    <property type="project" value="InterPro"/>
</dbReference>
<feature type="domain" description="D-isomer specific 2-hydroxyacid dehydrogenase NAD-binding" evidence="1">
    <location>
        <begin position="122"/>
        <end position="216"/>
    </location>
</feature>
<dbReference type="Gene3D" id="3.40.50.720">
    <property type="entry name" value="NAD(P)-binding Rossmann-like Domain"/>
    <property type="match status" value="1"/>
</dbReference>
<organism evidence="2 3">
    <name type="scientific">Candidatus Fimiplasma intestinipullorum</name>
    <dbReference type="NCBI Taxonomy" id="2840825"/>
    <lineage>
        <taxon>Bacteria</taxon>
        <taxon>Bacillati</taxon>
        <taxon>Bacillota</taxon>
        <taxon>Clostridia</taxon>
        <taxon>Eubacteriales</taxon>
        <taxon>Candidatus Fimiplasma</taxon>
    </lineage>
</organism>
<protein>
    <recommendedName>
        <fullName evidence="1">D-isomer specific 2-hydroxyacid dehydrogenase NAD-binding domain-containing protein</fullName>
    </recommendedName>
</protein>
<dbReference type="AlphaFoldDB" id="A0A9D1HQB8"/>
<evidence type="ECO:0000313" key="3">
    <source>
        <dbReference type="Proteomes" id="UP000824175"/>
    </source>
</evidence>
<name>A0A9D1HQB8_9FIRM</name>
<accession>A0A9D1HQB8</accession>
<comment type="caution">
    <text evidence="2">The sequence shown here is derived from an EMBL/GenBank/DDBJ whole genome shotgun (WGS) entry which is preliminary data.</text>
</comment>
<dbReference type="SUPFAM" id="SSF51735">
    <property type="entry name" value="NAD(P)-binding Rossmann-fold domains"/>
    <property type="match status" value="1"/>
</dbReference>
<gene>
    <name evidence="2" type="ORF">IAD15_11060</name>
</gene>
<dbReference type="Pfam" id="PF02826">
    <property type="entry name" value="2-Hacid_dh_C"/>
    <property type="match status" value="1"/>
</dbReference>
<evidence type="ECO:0000313" key="2">
    <source>
        <dbReference type="EMBL" id="HIU14586.1"/>
    </source>
</evidence>
<dbReference type="EMBL" id="DVMJ01000099">
    <property type="protein sequence ID" value="HIU14586.1"/>
    <property type="molecule type" value="Genomic_DNA"/>
</dbReference>
<dbReference type="InterPro" id="IPR036291">
    <property type="entry name" value="NAD(P)-bd_dom_sf"/>
</dbReference>
<evidence type="ECO:0000259" key="1">
    <source>
        <dbReference type="Pfam" id="PF02826"/>
    </source>
</evidence>
<reference evidence="2" key="2">
    <citation type="journal article" date="2021" name="PeerJ">
        <title>Extensive microbial diversity within the chicken gut microbiome revealed by metagenomics and culture.</title>
        <authorList>
            <person name="Gilroy R."/>
            <person name="Ravi A."/>
            <person name="Getino M."/>
            <person name="Pursley I."/>
            <person name="Horton D.L."/>
            <person name="Alikhan N.F."/>
            <person name="Baker D."/>
            <person name="Gharbi K."/>
            <person name="Hall N."/>
            <person name="Watson M."/>
            <person name="Adriaenssens E.M."/>
            <person name="Foster-Nyarko E."/>
            <person name="Jarju S."/>
            <person name="Secka A."/>
            <person name="Antonio M."/>
            <person name="Oren A."/>
            <person name="Chaudhuri R.R."/>
            <person name="La Ragione R."/>
            <person name="Hildebrand F."/>
            <person name="Pallen M.J."/>
        </authorList>
    </citation>
    <scope>NUCLEOTIDE SEQUENCE</scope>
    <source>
        <strain evidence="2">CHK195-11698</strain>
    </source>
</reference>
<dbReference type="InterPro" id="IPR006140">
    <property type="entry name" value="D-isomer_DH_NAD-bd"/>
</dbReference>
<reference evidence="2" key="1">
    <citation type="submission" date="2020-10" db="EMBL/GenBank/DDBJ databases">
        <authorList>
            <person name="Gilroy R."/>
        </authorList>
    </citation>
    <scope>NUCLEOTIDE SEQUENCE</scope>
    <source>
        <strain evidence="2">CHK195-11698</strain>
    </source>
</reference>
<dbReference type="Proteomes" id="UP000824175">
    <property type="component" value="Unassembled WGS sequence"/>
</dbReference>
<proteinExistence type="predicted"/>
<sequence>MIGIVLNTDRRFRCLGHDLEQMGMHVSEKLDPSQADFVIFGLKGPDRLGKVQLENHDLLSFDESFFQALPQHCLVFSYVHNAYLEMMAARYGFVYMAFEDDERLAKINADLTAEACISELIARRPYALSGSRISILGYGRIGKALAAMLQGFHVDGTIVLRNRAYDLVIQALGYRVCRFQDEAYLDADIIINTVPATVLYEAQLERLDKQTMLIELASFPYGFDSAKAMSLGLEVALLPALPAKYAYASSAAAMAQAFYRQLEKRM</sequence>